<dbReference type="EMBL" id="MJEL01000021">
    <property type="protein sequence ID" value="OEH96908.1"/>
    <property type="molecule type" value="Genomic_DNA"/>
</dbReference>
<dbReference type="RefSeq" id="WP_139134612.1">
    <property type="nucleotide sequence ID" value="NZ_MJEL01000021.1"/>
</dbReference>
<accession>A0A3F3IBT3</accession>
<dbReference type="Proteomes" id="UP000852880">
    <property type="component" value="Unassembled WGS sequence"/>
</dbReference>
<dbReference type="AlphaFoldDB" id="A0A3F3IBT3"/>
<gene>
    <name evidence="1" type="ORF">BH006_24060</name>
</gene>
<evidence type="ECO:0008006" key="2">
    <source>
        <dbReference type="Google" id="ProtNLM"/>
    </source>
</evidence>
<reference evidence="1" key="1">
    <citation type="submission" date="2016-09" db="EMBL/GenBank/DDBJ databases">
        <title>Whole Genome Sequencing of Salmonella enterica subsp. enterica serovar Nottingham.</title>
        <authorList>
            <person name="Zheng J."/>
            <person name="Wang H."/>
        </authorList>
    </citation>
    <scope>NUCLEOTIDE SEQUENCE [LARGE SCALE GENOMIC DNA]</scope>
    <source>
        <strain evidence="1">CFSAN055411</strain>
    </source>
</reference>
<name>A0A3F3IBT3_SALER</name>
<proteinExistence type="predicted"/>
<comment type="caution">
    <text evidence="1">The sequence shown here is derived from an EMBL/GenBank/DDBJ whole genome shotgun (WGS) entry which is preliminary data.</text>
</comment>
<protein>
    <recommendedName>
        <fullName evidence="2">DUF551 domain-containing protein</fullName>
    </recommendedName>
</protein>
<sequence length="63" mass="7200">MEWINVEDRKPNGFEMVILDTDRGIAVGCFDPFGEPKQAIFGFTGTVAHSRYEVKRWMPLPKA</sequence>
<organism evidence="1">
    <name type="scientific">Salmonella enterica</name>
    <name type="common">Salmonella choleraesuis</name>
    <dbReference type="NCBI Taxonomy" id="28901"/>
    <lineage>
        <taxon>Bacteria</taxon>
        <taxon>Pseudomonadati</taxon>
        <taxon>Pseudomonadota</taxon>
        <taxon>Gammaproteobacteria</taxon>
        <taxon>Enterobacterales</taxon>
        <taxon>Enterobacteriaceae</taxon>
        <taxon>Salmonella</taxon>
    </lineage>
</organism>
<evidence type="ECO:0000313" key="1">
    <source>
        <dbReference type="EMBL" id="OEH96908.1"/>
    </source>
</evidence>